<accession>A0A150PJX0</accession>
<proteinExistence type="predicted"/>
<reference evidence="2 3" key="1">
    <citation type="submission" date="2014-02" db="EMBL/GenBank/DDBJ databases">
        <title>The small core and large imbalanced accessory genome model reveals a collaborative survival strategy of Sorangium cellulosum strains in nature.</title>
        <authorList>
            <person name="Han K."/>
            <person name="Peng R."/>
            <person name="Blom J."/>
            <person name="Li Y.-Z."/>
        </authorList>
    </citation>
    <scope>NUCLEOTIDE SEQUENCE [LARGE SCALE GENOMIC DNA]</scope>
    <source>
        <strain evidence="2 3">So0157-18</strain>
    </source>
</reference>
<dbReference type="Pfam" id="PF25863">
    <property type="entry name" value="PglZ_C"/>
    <property type="match status" value="1"/>
</dbReference>
<organism evidence="2 3">
    <name type="scientific">Sorangium cellulosum</name>
    <name type="common">Polyangium cellulosum</name>
    <dbReference type="NCBI Taxonomy" id="56"/>
    <lineage>
        <taxon>Bacteria</taxon>
        <taxon>Pseudomonadati</taxon>
        <taxon>Myxococcota</taxon>
        <taxon>Polyangia</taxon>
        <taxon>Polyangiales</taxon>
        <taxon>Polyangiaceae</taxon>
        <taxon>Sorangium</taxon>
    </lineage>
</organism>
<dbReference type="Pfam" id="PF08665">
    <property type="entry name" value="PglZ"/>
    <property type="match status" value="1"/>
</dbReference>
<dbReference type="InterPro" id="IPR047992">
    <property type="entry name" value="BREX_PglZ"/>
</dbReference>
<dbReference type="AlphaFoldDB" id="A0A150PJX0"/>
<evidence type="ECO:0000313" key="3">
    <source>
        <dbReference type="Proteomes" id="UP000075604"/>
    </source>
</evidence>
<comment type="caution">
    <text evidence="2">The sequence shown here is derived from an EMBL/GenBank/DDBJ whole genome shotgun (WGS) entry which is preliminary data.</text>
</comment>
<dbReference type="NCBIfam" id="NF033446">
    <property type="entry name" value="BREX_PglZ_2"/>
    <property type="match status" value="1"/>
</dbReference>
<evidence type="ECO:0000259" key="1">
    <source>
        <dbReference type="Pfam" id="PF25863"/>
    </source>
</evidence>
<dbReference type="EMBL" id="JELX01002296">
    <property type="protein sequence ID" value="KYF55886.1"/>
    <property type="molecule type" value="Genomic_DNA"/>
</dbReference>
<gene>
    <name evidence="2" type="ORF">BE04_43110</name>
</gene>
<sequence>MTESPLLSEADVRLEVERLFRRDHRSKLLALFGRGQPGRFELDGLEWDIIPTACELELRAKLPAPGEQRATGSVYLVDWAEDALPLDVSCRLAGGRIYHVARDARLAALFGARQIDPGLSSTALARLVLSGSVEGLRKITGLRLTRSDLWKRVLEARFGIPEGALETAAAWLRWVRSSEAGPAFVKACESDDLLRAVRRELLDWLEERLPAVGVLGFHAWELGLIDRALQALLLLAAVEQNEDAYLRGLVNGQIASIAPGLAKEVRAAHADGAAQALLEAVLSVEDAGDRRLLDEAEAHAVSGGASALATASDWLPAGHAAREAAVATALTRFVETPSPEALEALLAAFDRLSAHRLDGAIRRSEHVEARKMAARLSAWLLARRVRPQLAEHGTPYQAAVDLARRYAEEGGFLDWARQSLRGMRGAGDALMAAVRRLNEAVDAVARADDQRFAKAYVAWVDAGKPSNEVLPIEHVTKRVVAQFLKGGEHRRLLLVLMDGMSYAAAVQVLQRLRDQRRWNPIAWRTPGWNGLLPIPPVLAAAPTLTEVSRAALFAGVADPRFGDQGTDKDDSRWAANPHLRELVGDEPLKVFFRRDIHAGHELIDEVKQAVAGDKRVVAVVVNAIDEQLKGSLQVAVDYSKTPILPLEALLSAADGAERAVLLVADHGHVPGDAMRVASGRIPAGREGGPRWRALAQGEQPQDGEVLLPRTSWKPRGAAGIAALWDTALANRAPHYGEHGGLSLAEAVAPAFLIGPEWLDRVAGEDVELSCRVLPEPDWWALKIARPAAPPVAVEEPKAPAKAQLQLIPVEPAKTPTARPPAPTEPALVTRLRVSKLFTQQVAGVPKPDVERVLTWLAVLVESGGSLTAADFARLCGVRPHQVGGVVARMGVLNADGFAIVEHDVAGRRVVLHKARLLSQYGVTE</sequence>
<name>A0A150PJX0_SORCE</name>
<protein>
    <recommendedName>
        <fullName evidence="1">Alkaline phosphatase-like protein PglZ C-terminal domain-containing protein</fullName>
    </recommendedName>
</protein>
<dbReference type="Proteomes" id="UP000075604">
    <property type="component" value="Unassembled WGS sequence"/>
</dbReference>
<feature type="domain" description="Alkaline phosphatase-like protein PglZ C-terminal" evidence="1">
    <location>
        <begin position="823"/>
        <end position="921"/>
    </location>
</feature>
<dbReference type="InterPro" id="IPR058882">
    <property type="entry name" value="PglZ_C"/>
</dbReference>
<evidence type="ECO:0000313" key="2">
    <source>
        <dbReference type="EMBL" id="KYF55886.1"/>
    </source>
</evidence>